<evidence type="ECO:0000313" key="3">
    <source>
        <dbReference type="EMBL" id="KAF1837885.1"/>
    </source>
</evidence>
<accession>A0A6A5KHU5</accession>
<keyword evidence="4" id="KW-1185">Reference proteome</keyword>
<dbReference type="PANTHER" id="PTHR21531:SF0">
    <property type="entry name" value="PROTEIN LTV1 HOMOLOG"/>
    <property type="match status" value="1"/>
</dbReference>
<feature type="compositionally biased region" description="Polar residues" evidence="2">
    <location>
        <begin position="56"/>
        <end position="66"/>
    </location>
</feature>
<dbReference type="GO" id="GO:0005634">
    <property type="term" value="C:nucleus"/>
    <property type="evidence" value="ECO:0007669"/>
    <property type="project" value="TreeGrafter"/>
</dbReference>
<feature type="region of interest" description="Disordered" evidence="2">
    <location>
        <begin position="21"/>
        <end position="86"/>
    </location>
</feature>
<feature type="compositionally biased region" description="Basic residues" evidence="2">
    <location>
        <begin position="452"/>
        <end position="462"/>
    </location>
</feature>
<evidence type="ECO:0000256" key="1">
    <source>
        <dbReference type="ARBA" id="ARBA00009078"/>
    </source>
</evidence>
<reference evidence="3" key="1">
    <citation type="submission" date="2020-01" db="EMBL/GenBank/DDBJ databases">
        <authorList>
            <consortium name="DOE Joint Genome Institute"/>
            <person name="Haridas S."/>
            <person name="Albert R."/>
            <person name="Binder M."/>
            <person name="Bloem J."/>
            <person name="Labutti K."/>
            <person name="Salamov A."/>
            <person name="Andreopoulos B."/>
            <person name="Baker S.E."/>
            <person name="Barry K."/>
            <person name="Bills G."/>
            <person name="Bluhm B.H."/>
            <person name="Cannon C."/>
            <person name="Castanera R."/>
            <person name="Culley D.E."/>
            <person name="Daum C."/>
            <person name="Ezra D."/>
            <person name="Gonzalez J.B."/>
            <person name="Henrissat B."/>
            <person name="Kuo A."/>
            <person name="Liang C."/>
            <person name="Lipzen A."/>
            <person name="Lutzoni F."/>
            <person name="Magnuson J."/>
            <person name="Mondo S."/>
            <person name="Nolan M."/>
            <person name="Ohm R."/>
            <person name="Pangilinan J."/>
            <person name="Park H.-J."/>
            <person name="Ramirez L."/>
            <person name="Alfaro M."/>
            <person name="Sun H."/>
            <person name="Tritt A."/>
            <person name="Yoshinaga Y."/>
            <person name="Zwiers L.-H."/>
            <person name="Turgeon B.G."/>
            <person name="Goodwin S.B."/>
            <person name="Spatafora J.W."/>
            <person name="Crous P.W."/>
            <person name="Grigoriev I.V."/>
        </authorList>
    </citation>
    <scope>NUCLEOTIDE SEQUENCE</scope>
    <source>
        <strain evidence="3">P77</strain>
    </source>
</reference>
<feature type="compositionally biased region" description="Acidic residues" evidence="2">
    <location>
        <begin position="255"/>
        <end position="266"/>
    </location>
</feature>
<dbReference type="Pfam" id="PF04180">
    <property type="entry name" value="LTV"/>
    <property type="match status" value="1"/>
</dbReference>
<dbReference type="GO" id="GO:0030688">
    <property type="term" value="C:preribosome, small subunit precursor"/>
    <property type="evidence" value="ECO:0007669"/>
    <property type="project" value="TreeGrafter"/>
</dbReference>
<feature type="compositionally biased region" description="Low complexity" evidence="2">
    <location>
        <begin position="416"/>
        <end position="425"/>
    </location>
</feature>
<gene>
    <name evidence="3" type="ORF">BDW02DRAFT_518070</name>
</gene>
<dbReference type="GO" id="GO:0005829">
    <property type="term" value="C:cytosol"/>
    <property type="evidence" value="ECO:0007669"/>
    <property type="project" value="TreeGrafter"/>
</dbReference>
<protein>
    <submittedName>
        <fullName evidence="3">Low-temperature viability protein-like protein ltv1</fullName>
    </submittedName>
</protein>
<dbReference type="GO" id="GO:0000056">
    <property type="term" value="P:ribosomal small subunit export from nucleus"/>
    <property type="evidence" value="ECO:0007669"/>
    <property type="project" value="TreeGrafter"/>
</dbReference>
<proteinExistence type="inferred from homology"/>
<evidence type="ECO:0000313" key="4">
    <source>
        <dbReference type="Proteomes" id="UP000800040"/>
    </source>
</evidence>
<feature type="region of interest" description="Disordered" evidence="2">
    <location>
        <begin position="416"/>
        <end position="493"/>
    </location>
</feature>
<dbReference type="GO" id="GO:0042274">
    <property type="term" value="P:ribosomal small subunit biogenesis"/>
    <property type="evidence" value="ECO:0007669"/>
    <property type="project" value="InterPro"/>
</dbReference>
<dbReference type="OrthoDB" id="5852896at2759"/>
<dbReference type="AlphaFoldDB" id="A0A6A5KHU5"/>
<evidence type="ECO:0000256" key="2">
    <source>
        <dbReference type="SAM" id="MobiDB-lite"/>
    </source>
</evidence>
<dbReference type="Proteomes" id="UP000800040">
    <property type="component" value="Unassembled WGS sequence"/>
</dbReference>
<dbReference type="PANTHER" id="PTHR21531">
    <property type="entry name" value="LOW-TEMPERATURE VIABILITY PROTEIN LTV1-RELATED"/>
    <property type="match status" value="1"/>
</dbReference>
<organism evidence="3 4">
    <name type="scientific">Decorospora gaudefroyi</name>
    <dbReference type="NCBI Taxonomy" id="184978"/>
    <lineage>
        <taxon>Eukaryota</taxon>
        <taxon>Fungi</taxon>
        <taxon>Dikarya</taxon>
        <taxon>Ascomycota</taxon>
        <taxon>Pezizomycotina</taxon>
        <taxon>Dothideomycetes</taxon>
        <taxon>Pleosporomycetidae</taxon>
        <taxon>Pleosporales</taxon>
        <taxon>Pleosporineae</taxon>
        <taxon>Pleosporaceae</taxon>
        <taxon>Decorospora</taxon>
    </lineage>
</organism>
<name>A0A6A5KHU5_9PLEO</name>
<feature type="compositionally biased region" description="Low complexity" evidence="2">
    <location>
        <begin position="294"/>
        <end position="303"/>
    </location>
</feature>
<feature type="compositionally biased region" description="Basic and acidic residues" evidence="2">
    <location>
        <begin position="73"/>
        <end position="86"/>
    </location>
</feature>
<feature type="compositionally biased region" description="Basic and acidic residues" evidence="2">
    <location>
        <begin position="483"/>
        <end position="493"/>
    </location>
</feature>
<feature type="region of interest" description="Disordered" evidence="2">
    <location>
        <begin position="181"/>
        <end position="200"/>
    </location>
</feature>
<dbReference type="InterPro" id="IPR007307">
    <property type="entry name" value="Ltv1"/>
</dbReference>
<feature type="region of interest" description="Disordered" evidence="2">
    <location>
        <begin position="321"/>
        <end position="372"/>
    </location>
</feature>
<feature type="region of interest" description="Disordered" evidence="2">
    <location>
        <begin position="255"/>
        <end position="308"/>
    </location>
</feature>
<feature type="compositionally biased region" description="Basic and acidic residues" evidence="2">
    <location>
        <begin position="22"/>
        <end position="32"/>
    </location>
</feature>
<dbReference type="EMBL" id="ML975257">
    <property type="protein sequence ID" value="KAF1837885.1"/>
    <property type="molecule type" value="Genomic_DNA"/>
</dbReference>
<sequence length="493" mass="54540">MPPRRQFIDKKTATNFRLVHRAQNDPRIHDDDAPQMVFAEAIPPNLREESEPAGSSRASQYSSATGRSKVKSRRDLEGEYGEKVRSNEGEAANYGIYYDDTEYDYMQHMRDLGSGGGEAHFVEAPTEKKKGKQKMDLVDMLRDASLDDSRSQAGLSVSSNISSVSDLFGEDMAPSEFVRKTTYQDQQSVPDAIAGLQPDMDPRLREVLEALEDEAYVDDEDDIFAELAQDGYEVGQREWDAADYDYEQGDLMDRFLDEEDPGWETDDTIKASSPKSKSKFKLPAESTEPSSQLPAPDEAPAPADAEDMAYLKEFKKFKEDVKAAKPTKPTAPSDMQASILTGASALTAGGRKKKRKGAMTNPSSYSMSSSALHRTEGLTLLDQRFDKIEEEYADDGFDFPDDASMVSGMSKMSGLSKMSGMTGMSQWSSSEAPPLRSDFDSIMDDFLGSHHTQGKRRVKKGKQQSGLEQLAEVRKGLGAPKLGPKDHFSVLRA</sequence>
<comment type="similarity">
    <text evidence="1">Belongs to the LTV1 family.</text>
</comment>